<evidence type="ECO:0000259" key="3">
    <source>
        <dbReference type="Pfam" id="PF03061"/>
    </source>
</evidence>
<dbReference type="InterPro" id="IPR003736">
    <property type="entry name" value="PAAI_dom"/>
</dbReference>
<dbReference type="Proteomes" id="UP000321562">
    <property type="component" value="Unassembled WGS sequence"/>
</dbReference>
<feature type="domain" description="Thioesterase" evidence="3">
    <location>
        <begin position="51"/>
        <end position="128"/>
    </location>
</feature>
<evidence type="ECO:0000256" key="1">
    <source>
        <dbReference type="ARBA" id="ARBA00008324"/>
    </source>
</evidence>
<accession>A0A5C6RZU5</accession>
<keyword evidence="2" id="KW-0378">Hydrolase</keyword>
<dbReference type="Pfam" id="PF03061">
    <property type="entry name" value="4HBT"/>
    <property type="match status" value="1"/>
</dbReference>
<evidence type="ECO:0000313" key="5">
    <source>
        <dbReference type="Proteomes" id="UP000321562"/>
    </source>
</evidence>
<dbReference type="Gene3D" id="3.10.129.10">
    <property type="entry name" value="Hotdog Thioesterase"/>
    <property type="match status" value="1"/>
</dbReference>
<dbReference type="InterPro" id="IPR006683">
    <property type="entry name" value="Thioestr_dom"/>
</dbReference>
<gene>
    <name evidence="4" type="ORF">FQV27_13100</name>
</gene>
<dbReference type="InterPro" id="IPR029069">
    <property type="entry name" value="HotDog_dom_sf"/>
</dbReference>
<sequence>MTQDAEDQDLAGQVARHQPEFARYLGIALIEATPRRVVMELPVTEALSNRNGVMHGGAILGLTDNAGGTASSINLNPGQNTVTLESKVNFLRPIRIGDVARATVTPIHIGNTTQIWQIAVTRLDGKLAAQVTQTQMTIEWKEPAGG</sequence>
<dbReference type="GO" id="GO:0005829">
    <property type="term" value="C:cytosol"/>
    <property type="evidence" value="ECO:0007669"/>
    <property type="project" value="TreeGrafter"/>
</dbReference>
<dbReference type="EMBL" id="VOPL01000005">
    <property type="protein sequence ID" value="TXB68116.1"/>
    <property type="molecule type" value="Genomic_DNA"/>
</dbReference>
<proteinExistence type="inferred from homology"/>
<keyword evidence="5" id="KW-1185">Reference proteome</keyword>
<dbReference type="CDD" id="cd03443">
    <property type="entry name" value="PaaI_thioesterase"/>
    <property type="match status" value="1"/>
</dbReference>
<comment type="similarity">
    <text evidence="1">Belongs to the thioesterase PaaI family.</text>
</comment>
<dbReference type="GO" id="GO:0061522">
    <property type="term" value="F:1,4-dihydroxy-2-naphthoyl-CoA thioesterase activity"/>
    <property type="evidence" value="ECO:0007669"/>
    <property type="project" value="TreeGrafter"/>
</dbReference>
<organism evidence="4 5">
    <name type="scientific">Paracoccus aurantiacus</name>
    <dbReference type="NCBI Taxonomy" id="2599412"/>
    <lineage>
        <taxon>Bacteria</taxon>
        <taxon>Pseudomonadati</taxon>
        <taxon>Pseudomonadota</taxon>
        <taxon>Alphaproteobacteria</taxon>
        <taxon>Rhodobacterales</taxon>
        <taxon>Paracoccaceae</taxon>
        <taxon>Paracoccus</taxon>
    </lineage>
</organism>
<comment type="caution">
    <text evidence="4">The sequence shown here is derived from an EMBL/GenBank/DDBJ whole genome shotgun (WGS) entry which is preliminary data.</text>
</comment>
<dbReference type="AlphaFoldDB" id="A0A5C6RZU5"/>
<dbReference type="PANTHER" id="PTHR43240:SF5">
    <property type="entry name" value="1,4-DIHYDROXY-2-NAPHTHOYL-COA THIOESTERASE 1"/>
    <property type="match status" value="1"/>
</dbReference>
<dbReference type="NCBIfam" id="TIGR00369">
    <property type="entry name" value="unchar_dom_1"/>
    <property type="match status" value="1"/>
</dbReference>
<dbReference type="PANTHER" id="PTHR43240">
    <property type="entry name" value="1,4-DIHYDROXY-2-NAPHTHOYL-COA THIOESTERASE 1"/>
    <property type="match status" value="1"/>
</dbReference>
<evidence type="ECO:0000256" key="2">
    <source>
        <dbReference type="ARBA" id="ARBA00022801"/>
    </source>
</evidence>
<reference evidence="4 5" key="1">
    <citation type="submission" date="2019-08" db="EMBL/GenBank/DDBJ databases">
        <authorList>
            <person name="Ye J."/>
        </authorList>
    </citation>
    <scope>NUCLEOTIDE SEQUENCE [LARGE SCALE GENOMIC DNA]</scope>
    <source>
        <strain evidence="4 5">TK008</strain>
    </source>
</reference>
<protein>
    <submittedName>
        <fullName evidence="4">PaaI family thioesterase</fullName>
    </submittedName>
</protein>
<dbReference type="SUPFAM" id="SSF54637">
    <property type="entry name" value="Thioesterase/thiol ester dehydrase-isomerase"/>
    <property type="match status" value="1"/>
</dbReference>
<dbReference type="RefSeq" id="WP_147099238.1">
    <property type="nucleotide sequence ID" value="NZ_JBHUFH010000003.1"/>
</dbReference>
<name>A0A5C6RZU5_9RHOB</name>
<dbReference type="OrthoDB" id="9813282at2"/>
<evidence type="ECO:0000313" key="4">
    <source>
        <dbReference type="EMBL" id="TXB68116.1"/>
    </source>
</evidence>